<dbReference type="Proteomes" id="UP001267407">
    <property type="component" value="Unassembled WGS sequence"/>
</dbReference>
<protein>
    <submittedName>
        <fullName evidence="1">DUF3348 family protein</fullName>
    </submittedName>
</protein>
<keyword evidence="2" id="KW-1185">Reference proteome</keyword>
<dbReference type="InterPro" id="IPR021783">
    <property type="entry name" value="DUF3348"/>
</dbReference>
<evidence type="ECO:0000313" key="2">
    <source>
        <dbReference type="Proteomes" id="UP001267407"/>
    </source>
</evidence>
<sequence length="234" mass="26049">MTQSPSHSAGVSPPRLLQLLAQSGAPLADGPLPCCGERLGRLFGLSDTLVLDSAIAFRSRHPGMDQGPAFERIIKELATTRTALVRKISKYGDEIEPTDNVDFELYLNSWLTLQRRVIAASRQLRDKTRKAMKDHNQNLARLAELDSTFDQAMTGYTSQCFSHISKVLEQRFHALSPAEQTTSDPSHETGIAPDDWLHRYCEEAQNLLLAELDVRLEPVLGLLEACHNEVMDSP</sequence>
<reference evidence="1" key="1">
    <citation type="submission" date="2023-09" db="EMBL/GenBank/DDBJ databases">
        <title>Marinobacter sediminicola sp. nov. and Marinobacter maritimum sp. nov., isolated from marine sediment.</title>
        <authorList>
            <person name="An J."/>
        </authorList>
    </citation>
    <scope>NUCLEOTIDE SEQUENCE</scope>
    <source>
        <strain evidence="1">F60267</strain>
    </source>
</reference>
<organism evidence="1 2">
    <name type="scientific">Marinobacter xiaoshiensis</name>
    <dbReference type="NCBI Taxonomy" id="3073652"/>
    <lineage>
        <taxon>Bacteria</taxon>
        <taxon>Pseudomonadati</taxon>
        <taxon>Pseudomonadota</taxon>
        <taxon>Gammaproteobacteria</taxon>
        <taxon>Pseudomonadales</taxon>
        <taxon>Marinobacteraceae</taxon>
        <taxon>Marinobacter</taxon>
    </lineage>
</organism>
<name>A0ABU2HK74_9GAMM</name>
<proteinExistence type="predicted"/>
<accession>A0ABU2HK74</accession>
<gene>
    <name evidence="1" type="ORF">RKA07_15315</name>
</gene>
<comment type="caution">
    <text evidence="1">The sequence shown here is derived from an EMBL/GenBank/DDBJ whole genome shotgun (WGS) entry which is preliminary data.</text>
</comment>
<dbReference type="RefSeq" id="WP_310966715.1">
    <property type="nucleotide sequence ID" value="NZ_JAVMBO010000017.1"/>
</dbReference>
<dbReference type="Pfam" id="PF11828">
    <property type="entry name" value="DUF3348"/>
    <property type="match status" value="1"/>
</dbReference>
<evidence type="ECO:0000313" key="1">
    <source>
        <dbReference type="EMBL" id="MDS1311470.1"/>
    </source>
</evidence>
<dbReference type="EMBL" id="JAVMBO010000017">
    <property type="protein sequence ID" value="MDS1311470.1"/>
    <property type="molecule type" value="Genomic_DNA"/>
</dbReference>